<feature type="region of interest" description="Disordered" evidence="5">
    <location>
        <begin position="193"/>
        <end position="236"/>
    </location>
</feature>
<accession>X6NJ41</accession>
<dbReference type="InterPro" id="IPR015943">
    <property type="entry name" value="WD40/YVTN_repeat-like_dom_sf"/>
</dbReference>
<organism evidence="6 7">
    <name type="scientific">Reticulomyxa filosa</name>
    <dbReference type="NCBI Taxonomy" id="46433"/>
    <lineage>
        <taxon>Eukaryota</taxon>
        <taxon>Sar</taxon>
        <taxon>Rhizaria</taxon>
        <taxon>Retaria</taxon>
        <taxon>Foraminifera</taxon>
        <taxon>Monothalamids</taxon>
        <taxon>Reticulomyxidae</taxon>
        <taxon>Reticulomyxa</taxon>
    </lineage>
</organism>
<evidence type="ECO:0000313" key="7">
    <source>
        <dbReference type="Proteomes" id="UP000023152"/>
    </source>
</evidence>
<feature type="repeat" description="WD" evidence="3">
    <location>
        <begin position="348"/>
        <end position="389"/>
    </location>
</feature>
<feature type="repeat" description="WD" evidence="3">
    <location>
        <begin position="531"/>
        <end position="555"/>
    </location>
</feature>
<evidence type="ECO:0000256" key="1">
    <source>
        <dbReference type="ARBA" id="ARBA00022574"/>
    </source>
</evidence>
<dbReference type="Proteomes" id="UP000023152">
    <property type="component" value="Unassembled WGS sequence"/>
</dbReference>
<comment type="caution">
    <text evidence="6">The sequence shown here is derived from an EMBL/GenBank/DDBJ whole genome shotgun (WGS) entry which is preliminary data.</text>
</comment>
<gene>
    <name evidence="6" type="ORF">RFI_11233</name>
</gene>
<evidence type="ECO:0000256" key="5">
    <source>
        <dbReference type="SAM" id="MobiDB-lite"/>
    </source>
</evidence>
<dbReference type="InterPro" id="IPR020472">
    <property type="entry name" value="WD40_PAC1"/>
</dbReference>
<feature type="repeat" description="WD" evidence="3">
    <location>
        <begin position="423"/>
        <end position="452"/>
    </location>
</feature>
<dbReference type="CDD" id="cd00200">
    <property type="entry name" value="WD40"/>
    <property type="match status" value="1"/>
</dbReference>
<feature type="compositionally biased region" description="Basic and acidic residues" evidence="5">
    <location>
        <begin position="218"/>
        <end position="231"/>
    </location>
</feature>
<keyword evidence="4" id="KW-0175">Coiled coil</keyword>
<keyword evidence="1 3" id="KW-0853">WD repeat</keyword>
<evidence type="ECO:0000256" key="2">
    <source>
        <dbReference type="ARBA" id="ARBA00022737"/>
    </source>
</evidence>
<dbReference type="SUPFAM" id="SSF50978">
    <property type="entry name" value="WD40 repeat-like"/>
    <property type="match status" value="1"/>
</dbReference>
<protein>
    <submittedName>
        <fullName evidence="6">G-protein beta WD-40 repeats containing protein</fullName>
    </submittedName>
</protein>
<dbReference type="InterPro" id="IPR019775">
    <property type="entry name" value="WD40_repeat_CS"/>
</dbReference>
<dbReference type="InterPro" id="IPR001680">
    <property type="entry name" value="WD40_rpt"/>
</dbReference>
<dbReference type="PROSITE" id="PS00678">
    <property type="entry name" value="WD_REPEATS_1"/>
    <property type="match status" value="5"/>
</dbReference>
<evidence type="ECO:0000313" key="6">
    <source>
        <dbReference type="EMBL" id="ETO25903.1"/>
    </source>
</evidence>
<dbReference type="PRINTS" id="PR00320">
    <property type="entry name" value="GPROTEINBRPT"/>
</dbReference>
<dbReference type="InterPro" id="IPR036322">
    <property type="entry name" value="WD40_repeat_dom_sf"/>
</dbReference>
<feature type="compositionally biased region" description="Low complexity" evidence="5">
    <location>
        <begin position="194"/>
        <end position="217"/>
    </location>
</feature>
<dbReference type="EMBL" id="ASPP01008220">
    <property type="protein sequence ID" value="ETO25903.1"/>
    <property type="molecule type" value="Genomic_DNA"/>
</dbReference>
<dbReference type="PROSITE" id="PS50082">
    <property type="entry name" value="WD_REPEATS_2"/>
    <property type="match status" value="6"/>
</dbReference>
<feature type="repeat" description="WD" evidence="3">
    <location>
        <begin position="453"/>
        <end position="501"/>
    </location>
</feature>
<sequence>MDVQMDVYLKEIQYCEDITREKDNQLKATMVKSISLLWCLCLCLFRWKNIRVFAMTWKQKASLIKIETLSTEKKKMEEEVKLKQKQILEKDNEIEKIQRDSQQELLKLRADLELMKRDFTKKEKQILEQNEQLMQLLVQKDEQFSKMLRQKDEQFSEILIRNEGQFSELLRQKDEQLNQILEQKDAQLNQIPKQNGNIQDNNNNNNQNNIQDNSQDNVQEKADQDEKKDLSLDIPNQSSDSNVELLLYPFKYLKTFTGHTAPVCGIDYSTFDNGKLLCSGSGDKTVRVWDVETTKQIRSFNGHSHYVFFVAFSPYHYYNHHRTVICSSSADKTIRFWDMNADKDFQMLNGHAGGSIAFSSFNGGQYLCSGSYDKTIRLWDVETVKQSHIFTGHTRNVWCVKFSPLHSSGNDNDNNKSNSAGVFGGNGYTLCSGSHDSTVRVWDIETAKELLVFEGHEDWVRGVQYAPYQSGISGGANTILSGSEDKSVRLWDIRSKKEIQVFKGHTNGVTCVEYLHVGSCNDNEPEVNRANIVCSGSWDKTIRFWDVRANKQLYEIKGNNNDGGIYCFQFSPFEVKSDVKNKNILTLCYGSASGPIHVWG</sequence>
<evidence type="ECO:0000256" key="3">
    <source>
        <dbReference type="PROSITE-ProRule" id="PRU00221"/>
    </source>
</evidence>
<dbReference type="SMART" id="SM00320">
    <property type="entry name" value="WD40"/>
    <property type="match status" value="7"/>
</dbReference>
<dbReference type="Gene3D" id="2.130.10.10">
    <property type="entry name" value="YVTN repeat-like/Quinoprotein amine dehydrogenase"/>
    <property type="match status" value="2"/>
</dbReference>
<proteinExistence type="predicted"/>
<keyword evidence="7" id="KW-1185">Reference proteome</keyword>
<dbReference type="OMA" id="NEDWITS"/>
<dbReference type="PROSITE" id="PS50294">
    <property type="entry name" value="WD_REPEATS_REGION"/>
    <property type="match status" value="4"/>
</dbReference>
<dbReference type="AlphaFoldDB" id="X6NJ41"/>
<feature type="repeat" description="WD" evidence="3">
    <location>
        <begin position="256"/>
        <end position="299"/>
    </location>
</feature>
<dbReference type="Pfam" id="PF00400">
    <property type="entry name" value="WD40"/>
    <property type="match status" value="6"/>
</dbReference>
<dbReference type="PANTHER" id="PTHR19879">
    <property type="entry name" value="TRANSCRIPTION INITIATION FACTOR TFIID"/>
    <property type="match status" value="1"/>
</dbReference>
<name>X6NJ41_RETFI</name>
<evidence type="ECO:0000256" key="4">
    <source>
        <dbReference type="SAM" id="Coils"/>
    </source>
</evidence>
<keyword evidence="2" id="KW-0677">Repeat</keyword>
<dbReference type="PANTHER" id="PTHR19879:SF9">
    <property type="entry name" value="TRANSCRIPTION INITIATION FACTOR TFIID SUBUNIT 5"/>
    <property type="match status" value="1"/>
</dbReference>
<feature type="repeat" description="WD" evidence="3">
    <location>
        <begin position="300"/>
        <end position="347"/>
    </location>
</feature>
<feature type="coiled-coil region" evidence="4">
    <location>
        <begin position="66"/>
        <end position="132"/>
    </location>
</feature>
<reference evidence="6 7" key="1">
    <citation type="journal article" date="2013" name="Curr. Biol.">
        <title>The Genome of the Foraminiferan Reticulomyxa filosa.</title>
        <authorList>
            <person name="Glockner G."/>
            <person name="Hulsmann N."/>
            <person name="Schleicher M."/>
            <person name="Noegel A.A."/>
            <person name="Eichinger L."/>
            <person name="Gallinger C."/>
            <person name="Pawlowski J."/>
            <person name="Sierra R."/>
            <person name="Euteneuer U."/>
            <person name="Pillet L."/>
            <person name="Moustafa A."/>
            <person name="Platzer M."/>
            <person name="Groth M."/>
            <person name="Szafranski K."/>
            <person name="Schliwa M."/>
        </authorList>
    </citation>
    <scope>NUCLEOTIDE SEQUENCE [LARGE SCALE GENOMIC DNA]</scope>
</reference>